<dbReference type="AlphaFoldDB" id="A0AAW2XDA8"/>
<dbReference type="InterPro" id="IPR025558">
    <property type="entry name" value="DUF4283"/>
</dbReference>
<organism evidence="2">
    <name type="scientific">Sesamum latifolium</name>
    <dbReference type="NCBI Taxonomy" id="2727402"/>
    <lineage>
        <taxon>Eukaryota</taxon>
        <taxon>Viridiplantae</taxon>
        <taxon>Streptophyta</taxon>
        <taxon>Embryophyta</taxon>
        <taxon>Tracheophyta</taxon>
        <taxon>Spermatophyta</taxon>
        <taxon>Magnoliopsida</taxon>
        <taxon>eudicotyledons</taxon>
        <taxon>Gunneridae</taxon>
        <taxon>Pentapetalae</taxon>
        <taxon>asterids</taxon>
        <taxon>lamiids</taxon>
        <taxon>Lamiales</taxon>
        <taxon>Pedaliaceae</taxon>
        <taxon>Sesamum</taxon>
    </lineage>
</organism>
<name>A0AAW2XDA8_9LAMI</name>
<gene>
    <name evidence="2" type="ORF">Slati_1143400</name>
</gene>
<evidence type="ECO:0000313" key="2">
    <source>
        <dbReference type="EMBL" id="KAL0451653.1"/>
    </source>
</evidence>
<feature type="domain" description="DUF4283" evidence="1">
    <location>
        <begin position="38"/>
        <end position="121"/>
    </location>
</feature>
<reference evidence="2" key="1">
    <citation type="submission" date="2020-06" db="EMBL/GenBank/DDBJ databases">
        <authorList>
            <person name="Li T."/>
            <person name="Hu X."/>
            <person name="Zhang T."/>
            <person name="Song X."/>
            <person name="Zhang H."/>
            <person name="Dai N."/>
            <person name="Sheng W."/>
            <person name="Hou X."/>
            <person name="Wei L."/>
        </authorList>
    </citation>
    <scope>NUCLEOTIDE SEQUENCE</scope>
    <source>
        <strain evidence="2">KEN1</strain>
        <tissue evidence="2">Leaf</tissue>
    </source>
</reference>
<comment type="caution">
    <text evidence="2">The sequence shown here is derived from an EMBL/GenBank/DDBJ whole genome shotgun (WGS) entry which is preliminary data.</text>
</comment>
<protein>
    <recommendedName>
        <fullName evidence="1">DUF4283 domain-containing protein</fullName>
    </recommendedName>
</protein>
<accession>A0AAW2XDA8</accession>
<sequence>MASRITETDIGHFGKYFQLRDDEEAGSLMPDGLWNSDTEVFHLCLVGRLLTSRSYNFEGFCASIKGMFSAVKGVDIKQLKESRLLFKFNHVIDRDRALNGCPWSFDKHVVILNNIRVDENPMQVDSM</sequence>
<dbReference type="Pfam" id="PF14111">
    <property type="entry name" value="DUF4283"/>
    <property type="match status" value="1"/>
</dbReference>
<reference evidence="2" key="2">
    <citation type="journal article" date="2024" name="Plant">
        <title>Genomic evolution and insights into agronomic trait innovations of Sesamum species.</title>
        <authorList>
            <person name="Miao H."/>
            <person name="Wang L."/>
            <person name="Qu L."/>
            <person name="Liu H."/>
            <person name="Sun Y."/>
            <person name="Le M."/>
            <person name="Wang Q."/>
            <person name="Wei S."/>
            <person name="Zheng Y."/>
            <person name="Lin W."/>
            <person name="Duan Y."/>
            <person name="Cao H."/>
            <person name="Xiong S."/>
            <person name="Wang X."/>
            <person name="Wei L."/>
            <person name="Li C."/>
            <person name="Ma Q."/>
            <person name="Ju M."/>
            <person name="Zhao R."/>
            <person name="Li G."/>
            <person name="Mu C."/>
            <person name="Tian Q."/>
            <person name="Mei H."/>
            <person name="Zhang T."/>
            <person name="Gao T."/>
            <person name="Zhang H."/>
        </authorList>
    </citation>
    <scope>NUCLEOTIDE SEQUENCE</scope>
    <source>
        <strain evidence="2">KEN1</strain>
    </source>
</reference>
<evidence type="ECO:0000259" key="1">
    <source>
        <dbReference type="Pfam" id="PF14111"/>
    </source>
</evidence>
<proteinExistence type="predicted"/>
<dbReference type="EMBL" id="JACGWN010000004">
    <property type="protein sequence ID" value="KAL0451653.1"/>
    <property type="molecule type" value="Genomic_DNA"/>
</dbReference>